<dbReference type="OMA" id="DACMSWT"/>
<evidence type="ECO:0000256" key="2">
    <source>
        <dbReference type="ARBA" id="ARBA00023315"/>
    </source>
</evidence>
<reference evidence="5 6" key="1">
    <citation type="journal article" date="2014" name="Nat. Commun.">
        <title>Klebsormidium flaccidum genome reveals primary factors for plant terrestrial adaptation.</title>
        <authorList>
            <person name="Hori K."/>
            <person name="Maruyama F."/>
            <person name="Fujisawa T."/>
            <person name="Togashi T."/>
            <person name="Yamamoto N."/>
            <person name="Seo M."/>
            <person name="Sato S."/>
            <person name="Yamada T."/>
            <person name="Mori H."/>
            <person name="Tajima N."/>
            <person name="Moriyama T."/>
            <person name="Ikeuchi M."/>
            <person name="Watanabe M."/>
            <person name="Wada H."/>
            <person name="Kobayashi K."/>
            <person name="Saito M."/>
            <person name="Masuda T."/>
            <person name="Sasaki-Sekimoto Y."/>
            <person name="Mashiguchi K."/>
            <person name="Awai K."/>
            <person name="Shimojima M."/>
            <person name="Masuda S."/>
            <person name="Iwai M."/>
            <person name="Nobusawa T."/>
            <person name="Narise T."/>
            <person name="Kondo S."/>
            <person name="Saito H."/>
            <person name="Sato R."/>
            <person name="Murakawa M."/>
            <person name="Ihara Y."/>
            <person name="Oshima-Yamada Y."/>
            <person name="Ohtaka K."/>
            <person name="Satoh M."/>
            <person name="Sonobe K."/>
            <person name="Ishii M."/>
            <person name="Ohtani R."/>
            <person name="Kanamori-Sato M."/>
            <person name="Honoki R."/>
            <person name="Miyazaki D."/>
            <person name="Mochizuki H."/>
            <person name="Umetsu J."/>
            <person name="Higashi K."/>
            <person name="Shibata D."/>
            <person name="Kamiya Y."/>
            <person name="Sato N."/>
            <person name="Nakamura Y."/>
            <person name="Tabata S."/>
            <person name="Ida S."/>
            <person name="Kurokawa K."/>
            <person name="Ohta H."/>
        </authorList>
    </citation>
    <scope>NUCLEOTIDE SEQUENCE [LARGE SCALE GENOMIC DNA]</scope>
    <source>
        <strain evidence="5 6">NIES-2285</strain>
    </source>
</reference>
<dbReference type="PANTHER" id="PTHR34069">
    <property type="entry name" value="3-OXOACYL-[ACYL-CARRIER-PROTEIN] SYNTHASE 3"/>
    <property type="match status" value="1"/>
</dbReference>
<dbReference type="InterPro" id="IPR013747">
    <property type="entry name" value="ACP_syn_III_C"/>
</dbReference>
<feature type="domain" description="Beta-ketoacyl-[acyl-carrier-protein] synthase III C-terminal" evidence="4">
    <location>
        <begin position="317"/>
        <end position="392"/>
    </location>
</feature>
<dbReference type="EMBL" id="DF236954">
    <property type="protein sequence ID" value="GAQ77890.1"/>
    <property type="molecule type" value="Genomic_DNA"/>
</dbReference>
<evidence type="ECO:0000259" key="4">
    <source>
        <dbReference type="Pfam" id="PF08541"/>
    </source>
</evidence>
<name>A0A1Y1HHF0_KLENI</name>
<proteinExistence type="predicted"/>
<evidence type="ECO:0000256" key="1">
    <source>
        <dbReference type="ARBA" id="ARBA00022679"/>
    </source>
</evidence>
<dbReference type="GO" id="GO:0016746">
    <property type="term" value="F:acyltransferase activity"/>
    <property type="evidence" value="ECO:0007669"/>
    <property type="project" value="UniProtKB-KW"/>
</dbReference>
<protein>
    <recommendedName>
        <fullName evidence="4">Beta-ketoacyl-[acyl-carrier-protein] synthase III C-terminal domain-containing protein</fullName>
    </recommendedName>
</protein>
<keyword evidence="2" id="KW-0012">Acyltransferase</keyword>
<feature type="region of interest" description="Disordered" evidence="3">
    <location>
        <begin position="26"/>
        <end position="45"/>
    </location>
</feature>
<dbReference type="InterPro" id="IPR016039">
    <property type="entry name" value="Thiolase-like"/>
</dbReference>
<dbReference type="Pfam" id="PF08541">
    <property type="entry name" value="ACP_syn_III_C"/>
    <property type="match status" value="1"/>
</dbReference>
<organism evidence="5 6">
    <name type="scientific">Klebsormidium nitens</name>
    <name type="common">Green alga</name>
    <name type="synonym">Ulothrix nitens</name>
    <dbReference type="NCBI Taxonomy" id="105231"/>
    <lineage>
        <taxon>Eukaryota</taxon>
        <taxon>Viridiplantae</taxon>
        <taxon>Streptophyta</taxon>
        <taxon>Klebsormidiophyceae</taxon>
        <taxon>Klebsormidiales</taxon>
        <taxon>Klebsormidiaceae</taxon>
        <taxon>Klebsormidium</taxon>
    </lineage>
</organism>
<sequence>MVNPAADRSSKQTLVSDFSGLAVIRSGSPTRTSSRWPGGSKRRCGQSWQSQNVQIEGLGSYVPKKTVSVSDSVQMAVDRRGPEIDEARLARLLRKLYKNLGSVSRQWSEDPVTDRPVNWLIEAFSQALDSASWQRTDVDVIIHTGIVRGVIEPSAAAVYSNLLGTFRAQGAQLADALIKTGSAKKVALISTISSNCPYLTESYKITSWDQIGYKVAGMTVGSAASVTLIGGGHEQDWGLKVTRIHDSSQVALCMINEPSTTRHLGLDSVVPQEIKDDYLSDGSTDAQFYSLGSELFALQLGWFGDVVRQALAGETEADVGEVVMTHSAMERQYADILKDIGIEDRHFNIHAKNGNLADNTAPVALKQAIEEGRVKGGMRVSYLGQASGASTALASFTASDKLVAKLGSAQNRPELATS</sequence>
<evidence type="ECO:0000313" key="6">
    <source>
        <dbReference type="Proteomes" id="UP000054558"/>
    </source>
</evidence>
<dbReference type="Gene3D" id="3.40.47.10">
    <property type="match status" value="2"/>
</dbReference>
<gene>
    <name evidence="5" type="ORF">KFL_000050270</name>
</gene>
<evidence type="ECO:0000256" key="3">
    <source>
        <dbReference type="SAM" id="MobiDB-lite"/>
    </source>
</evidence>
<dbReference type="PANTHER" id="PTHR34069:SF3">
    <property type="entry name" value="ACYL-COA:ACYL-COA ALKYLTRANSFERASE"/>
    <property type="match status" value="1"/>
</dbReference>
<accession>A0A1Y1HHF0</accession>
<dbReference type="SUPFAM" id="SSF53901">
    <property type="entry name" value="Thiolase-like"/>
    <property type="match status" value="2"/>
</dbReference>
<keyword evidence="6" id="KW-1185">Reference proteome</keyword>
<evidence type="ECO:0000313" key="5">
    <source>
        <dbReference type="EMBL" id="GAQ77890.1"/>
    </source>
</evidence>
<dbReference type="AlphaFoldDB" id="A0A1Y1HHF0"/>
<keyword evidence="1" id="KW-0808">Transferase</keyword>
<dbReference type="Proteomes" id="UP000054558">
    <property type="component" value="Unassembled WGS sequence"/>
</dbReference>